<dbReference type="SUPFAM" id="SSF56994">
    <property type="entry name" value="Insulin-like"/>
    <property type="match status" value="1"/>
</dbReference>
<evidence type="ECO:0000256" key="5">
    <source>
        <dbReference type="ARBA" id="ARBA00023157"/>
    </source>
</evidence>
<dbReference type="InterPro" id="IPR022353">
    <property type="entry name" value="Insulin_CS"/>
</dbReference>
<feature type="domain" description="Insulin-like" evidence="7">
    <location>
        <begin position="65"/>
        <end position="155"/>
    </location>
</feature>
<protein>
    <submittedName>
        <fullName evidence="8">Insulin like protein</fullName>
    </submittedName>
</protein>
<dbReference type="GO" id="GO:0005576">
    <property type="term" value="C:extracellular region"/>
    <property type="evidence" value="ECO:0007669"/>
    <property type="project" value="UniProtKB-SubCell"/>
</dbReference>
<dbReference type="GO" id="GO:0005179">
    <property type="term" value="F:hormone activity"/>
    <property type="evidence" value="ECO:0007669"/>
    <property type="project" value="InterPro"/>
</dbReference>
<dbReference type="SMART" id="SM00078">
    <property type="entry name" value="IlGF"/>
    <property type="match status" value="1"/>
</dbReference>
<comment type="caution">
    <text evidence="8">The sequence shown here is derived from an EMBL/GenBank/DDBJ whole genome shotgun (WGS) entry which is preliminary data.</text>
</comment>
<dbReference type="Proteomes" id="UP000807504">
    <property type="component" value="Unassembled WGS sequence"/>
</dbReference>
<reference evidence="8" key="2">
    <citation type="submission" date="2020-06" db="EMBL/GenBank/DDBJ databases">
        <authorList>
            <person name="Sheffer M."/>
        </authorList>
    </citation>
    <scope>NUCLEOTIDE SEQUENCE</scope>
</reference>
<reference evidence="8" key="1">
    <citation type="journal article" date="2020" name="bioRxiv">
        <title>Chromosome-level reference genome of the European wasp spider Argiope bruennichi: a resource for studies on range expansion and evolutionary adaptation.</title>
        <authorList>
            <person name="Sheffer M.M."/>
            <person name="Hoppe A."/>
            <person name="Krehenwinkel H."/>
            <person name="Uhl G."/>
            <person name="Kuss A.W."/>
            <person name="Jensen L."/>
            <person name="Jensen C."/>
            <person name="Gillespie R.G."/>
            <person name="Hoff K.J."/>
            <person name="Prost S."/>
        </authorList>
    </citation>
    <scope>NUCLEOTIDE SEQUENCE</scope>
</reference>
<dbReference type="PANTHER" id="PTHR13647">
    <property type="entry name" value="INSULIN-LIKE PEPTIDE 2-RELATED"/>
    <property type="match status" value="1"/>
</dbReference>
<dbReference type="CDD" id="cd04366">
    <property type="entry name" value="IlGF_insulin_bombyxin_like"/>
    <property type="match status" value="1"/>
</dbReference>
<comment type="similarity">
    <text evidence="1 6">Belongs to the insulin family.</text>
</comment>
<keyword evidence="6" id="KW-0964">Secreted</keyword>
<accession>A0A8T0FKB5</accession>
<evidence type="ECO:0000313" key="9">
    <source>
        <dbReference type="Proteomes" id="UP000807504"/>
    </source>
</evidence>
<evidence type="ECO:0000256" key="3">
    <source>
        <dbReference type="ARBA" id="ARBA00022685"/>
    </source>
</evidence>
<organism evidence="8 9">
    <name type="scientific">Argiope bruennichi</name>
    <name type="common">Wasp spider</name>
    <name type="synonym">Aranea bruennichi</name>
    <dbReference type="NCBI Taxonomy" id="94029"/>
    <lineage>
        <taxon>Eukaryota</taxon>
        <taxon>Metazoa</taxon>
        <taxon>Ecdysozoa</taxon>
        <taxon>Arthropoda</taxon>
        <taxon>Chelicerata</taxon>
        <taxon>Arachnida</taxon>
        <taxon>Araneae</taxon>
        <taxon>Araneomorphae</taxon>
        <taxon>Entelegynae</taxon>
        <taxon>Araneoidea</taxon>
        <taxon>Araneidae</taxon>
        <taxon>Argiope</taxon>
    </lineage>
</organism>
<name>A0A8T0FKB5_ARGBR</name>
<dbReference type="InterPro" id="IPR036438">
    <property type="entry name" value="Insulin-like_sf"/>
</dbReference>
<comment type="subunit">
    <text evidence="2">Heterodimer of a B chain and an A chain linked by two disulfide bonds.</text>
</comment>
<dbReference type="AlphaFoldDB" id="A0A8T0FKB5"/>
<dbReference type="PRINTS" id="PR00276">
    <property type="entry name" value="INSULINFAMLY"/>
</dbReference>
<keyword evidence="5" id="KW-1015">Disulfide bond</keyword>
<evidence type="ECO:0000256" key="4">
    <source>
        <dbReference type="ARBA" id="ARBA00022729"/>
    </source>
</evidence>
<evidence type="ECO:0000256" key="2">
    <source>
        <dbReference type="ARBA" id="ARBA00011207"/>
    </source>
</evidence>
<dbReference type="PROSITE" id="PS00262">
    <property type="entry name" value="INSULIN"/>
    <property type="match status" value="1"/>
</dbReference>
<dbReference type="Gene3D" id="1.10.100.10">
    <property type="entry name" value="Insulin-like"/>
    <property type="match status" value="1"/>
</dbReference>
<comment type="subcellular location">
    <subcellularLocation>
        <location evidence="6">Secreted</location>
    </subcellularLocation>
</comment>
<dbReference type="InterPro" id="IPR022352">
    <property type="entry name" value="Ins/IGF/rlx"/>
</dbReference>
<dbReference type="Pfam" id="PF00049">
    <property type="entry name" value="Insulin"/>
    <property type="match status" value="1"/>
</dbReference>
<dbReference type="PANTHER" id="PTHR13647:SF4">
    <property type="entry name" value="INSULIN-LIKE PEPTIDE 1-RELATED"/>
    <property type="match status" value="1"/>
</dbReference>
<evidence type="ECO:0000256" key="1">
    <source>
        <dbReference type="ARBA" id="ARBA00009034"/>
    </source>
</evidence>
<evidence type="ECO:0000259" key="7">
    <source>
        <dbReference type="SMART" id="SM00078"/>
    </source>
</evidence>
<evidence type="ECO:0000256" key="6">
    <source>
        <dbReference type="RuleBase" id="RU000406"/>
    </source>
</evidence>
<gene>
    <name evidence="8" type="ORF">HNY73_005070</name>
</gene>
<keyword evidence="4" id="KW-0732">Signal</keyword>
<dbReference type="InterPro" id="IPR016179">
    <property type="entry name" value="Insulin-like"/>
</dbReference>
<proteinExistence type="inferred from homology"/>
<dbReference type="EMBL" id="JABXBU010000011">
    <property type="protein sequence ID" value="KAF8789979.1"/>
    <property type="molecule type" value="Genomic_DNA"/>
</dbReference>
<keyword evidence="3" id="KW-0165">Cleavage on pair of basic residues</keyword>
<evidence type="ECO:0000313" key="8">
    <source>
        <dbReference type="EMBL" id="KAF8789979.1"/>
    </source>
</evidence>
<keyword evidence="9" id="KW-1185">Reference proteome</keyword>
<sequence length="242" mass="26510">MSRRSAHSSIIKVANNPTTNHSQISFSSKKAAANPNLKMDLRRSMFFGLGFLVLSVLYSDNAEGVRMCGRRLADLLNFVCGKHGGFHAPRTAREVSNRSSNKTSVVGLLSTLSRRTLNSDNQGTAEIEMTSNLRGGVVDECCRKQCSFTTLLSYCADSQHVGNIDLEEMVPPGSEPAISAEDIAEFHDGMTESSALLSPPASTTGFHSSRPNLGQFMRNRPVFIVLSQLQEDEDRSLGDYRF</sequence>